<dbReference type="GO" id="GO:0005737">
    <property type="term" value="C:cytoplasm"/>
    <property type="evidence" value="ECO:0007669"/>
    <property type="project" value="TreeGrafter"/>
</dbReference>
<dbReference type="InterPro" id="IPR027417">
    <property type="entry name" value="P-loop_NTPase"/>
</dbReference>
<keyword evidence="8" id="KW-0067">ATP-binding</keyword>
<dbReference type="PROSITE" id="PS51194">
    <property type="entry name" value="HELICASE_CTER"/>
    <property type="match status" value="1"/>
</dbReference>
<dbReference type="InterPro" id="IPR001650">
    <property type="entry name" value="Helicase_C-like"/>
</dbReference>
<dbReference type="PANTHER" id="PTHR13710">
    <property type="entry name" value="DNA HELICASE RECQ FAMILY MEMBER"/>
    <property type="match status" value="1"/>
</dbReference>
<evidence type="ECO:0000256" key="15">
    <source>
        <dbReference type="SAM" id="MobiDB-lite"/>
    </source>
</evidence>
<dbReference type="Gene3D" id="3.40.50.300">
    <property type="entry name" value="P-loop containing nucleotide triphosphate hydrolases"/>
    <property type="match status" value="2"/>
</dbReference>
<keyword evidence="20" id="KW-1185">Reference proteome</keyword>
<evidence type="ECO:0000256" key="4">
    <source>
        <dbReference type="ARBA" id="ARBA00022723"/>
    </source>
</evidence>
<dbReference type="Pfam" id="PF00271">
    <property type="entry name" value="Helicase_C"/>
    <property type="match status" value="1"/>
</dbReference>
<dbReference type="Proteomes" id="UP000315003">
    <property type="component" value="Chromosome"/>
</dbReference>
<keyword evidence="4" id="KW-0479">Metal-binding</keyword>
<comment type="catalytic activity">
    <reaction evidence="11">
        <text>Couples ATP hydrolysis with the unwinding of duplex DNA by translocating in the 3'-5' direction.</text>
        <dbReference type="EC" id="5.6.2.4"/>
    </reaction>
</comment>
<evidence type="ECO:0000256" key="10">
    <source>
        <dbReference type="ARBA" id="ARBA00023235"/>
    </source>
</evidence>
<dbReference type="AlphaFoldDB" id="A0A517SS84"/>
<dbReference type="EC" id="5.6.2.4" evidence="12"/>
<evidence type="ECO:0000313" key="20">
    <source>
        <dbReference type="Proteomes" id="UP000315003"/>
    </source>
</evidence>
<comment type="similarity">
    <text evidence="3">Belongs to the helicase family. RecQ subfamily.</text>
</comment>
<dbReference type="GO" id="GO:0043138">
    <property type="term" value="F:3'-5' DNA helicase activity"/>
    <property type="evidence" value="ECO:0007669"/>
    <property type="project" value="UniProtKB-EC"/>
</dbReference>
<evidence type="ECO:0000259" key="17">
    <source>
        <dbReference type="PROSITE" id="PS51192"/>
    </source>
</evidence>
<dbReference type="GO" id="GO:0006260">
    <property type="term" value="P:DNA replication"/>
    <property type="evidence" value="ECO:0007669"/>
    <property type="project" value="InterPro"/>
</dbReference>
<dbReference type="PANTHER" id="PTHR13710:SF105">
    <property type="entry name" value="ATP-DEPENDENT DNA HELICASE Q1"/>
    <property type="match status" value="1"/>
</dbReference>
<dbReference type="GO" id="GO:0009378">
    <property type="term" value="F:four-way junction helicase activity"/>
    <property type="evidence" value="ECO:0007669"/>
    <property type="project" value="TreeGrafter"/>
</dbReference>
<dbReference type="SMART" id="SM00956">
    <property type="entry name" value="RQC"/>
    <property type="match status" value="1"/>
</dbReference>
<dbReference type="PROSITE" id="PS51192">
    <property type="entry name" value="HELICASE_ATP_BIND_1"/>
    <property type="match status" value="1"/>
</dbReference>
<dbReference type="InterPro" id="IPR032284">
    <property type="entry name" value="RecQ_Zn-bd"/>
</dbReference>
<feature type="domain" description="HRDC" evidence="16">
    <location>
        <begin position="784"/>
        <end position="864"/>
    </location>
</feature>
<keyword evidence="5" id="KW-0547">Nucleotide-binding</keyword>
<feature type="compositionally biased region" description="Pro residues" evidence="15">
    <location>
        <begin position="883"/>
        <end position="895"/>
    </location>
</feature>
<dbReference type="Pfam" id="PF16124">
    <property type="entry name" value="RecQ_Zn_bind"/>
    <property type="match status" value="1"/>
</dbReference>
<feature type="domain" description="Helicase C-terminal" evidence="18">
    <location>
        <begin position="221"/>
        <end position="383"/>
    </location>
</feature>
<evidence type="ECO:0000256" key="5">
    <source>
        <dbReference type="ARBA" id="ARBA00022741"/>
    </source>
</evidence>
<dbReference type="InterPro" id="IPR018982">
    <property type="entry name" value="RQC_domain"/>
</dbReference>
<dbReference type="InterPro" id="IPR014001">
    <property type="entry name" value="Helicase_ATP-bd"/>
</dbReference>
<evidence type="ECO:0000256" key="13">
    <source>
        <dbReference type="ARBA" id="ARBA00044535"/>
    </source>
</evidence>
<evidence type="ECO:0000256" key="6">
    <source>
        <dbReference type="ARBA" id="ARBA00022801"/>
    </source>
</evidence>
<evidence type="ECO:0000256" key="11">
    <source>
        <dbReference type="ARBA" id="ARBA00034617"/>
    </source>
</evidence>
<dbReference type="SMART" id="SM00487">
    <property type="entry name" value="DEXDc"/>
    <property type="match status" value="1"/>
</dbReference>
<comment type="cofactor">
    <cofactor evidence="2">
        <name>Zn(2+)</name>
        <dbReference type="ChEBI" id="CHEBI:29105"/>
    </cofactor>
</comment>
<keyword evidence="7 19" id="KW-0347">Helicase</keyword>
<dbReference type="Pfam" id="PF00270">
    <property type="entry name" value="DEAD"/>
    <property type="match status" value="1"/>
</dbReference>
<keyword evidence="9" id="KW-0238">DNA-binding</keyword>
<dbReference type="Pfam" id="PF09382">
    <property type="entry name" value="RQC"/>
    <property type="match status" value="1"/>
</dbReference>
<dbReference type="InterPro" id="IPR004589">
    <property type="entry name" value="DNA_helicase_ATP-dep_RecQ"/>
</dbReference>
<dbReference type="EMBL" id="CP036272">
    <property type="protein sequence ID" value="QDT58991.1"/>
    <property type="molecule type" value="Genomic_DNA"/>
</dbReference>
<name>A0A517SS84_9BACT</name>
<accession>A0A517SS84</accession>
<feature type="compositionally biased region" description="Polar residues" evidence="15">
    <location>
        <begin position="731"/>
        <end position="755"/>
    </location>
</feature>
<dbReference type="InterPro" id="IPR044876">
    <property type="entry name" value="HRDC_dom_sf"/>
</dbReference>
<dbReference type="SUPFAM" id="SSF46785">
    <property type="entry name" value="Winged helix' DNA-binding domain"/>
    <property type="match status" value="1"/>
</dbReference>
<dbReference type="SUPFAM" id="SSF52540">
    <property type="entry name" value="P-loop containing nucleoside triphosphate hydrolases"/>
    <property type="match status" value="1"/>
</dbReference>
<dbReference type="GO" id="GO:0005524">
    <property type="term" value="F:ATP binding"/>
    <property type="evidence" value="ECO:0007669"/>
    <property type="project" value="UniProtKB-KW"/>
</dbReference>
<dbReference type="InterPro" id="IPR010997">
    <property type="entry name" value="HRDC-like_sf"/>
</dbReference>
<dbReference type="GO" id="GO:0016787">
    <property type="term" value="F:hydrolase activity"/>
    <property type="evidence" value="ECO:0007669"/>
    <property type="project" value="UniProtKB-KW"/>
</dbReference>
<dbReference type="GO" id="GO:0030894">
    <property type="term" value="C:replisome"/>
    <property type="evidence" value="ECO:0007669"/>
    <property type="project" value="TreeGrafter"/>
</dbReference>
<evidence type="ECO:0000256" key="9">
    <source>
        <dbReference type="ARBA" id="ARBA00023125"/>
    </source>
</evidence>
<dbReference type="Pfam" id="PF00570">
    <property type="entry name" value="HRDC"/>
    <property type="match status" value="1"/>
</dbReference>
<proteinExistence type="inferred from homology"/>
<dbReference type="PROSITE" id="PS50967">
    <property type="entry name" value="HRDC"/>
    <property type="match status" value="1"/>
</dbReference>
<dbReference type="SUPFAM" id="SSF47819">
    <property type="entry name" value="HRDC-like"/>
    <property type="match status" value="1"/>
</dbReference>
<feature type="domain" description="Helicase ATP-binding" evidence="17">
    <location>
        <begin position="28"/>
        <end position="197"/>
    </location>
</feature>
<evidence type="ECO:0000256" key="14">
    <source>
        <dbReference type="ARBA" id="ARBA00044550"/>
    </source>
</evidence>
<feature type="region of interest" description="Disordered" evidence="15">
    <location>
        <begin position="861"/>
        <end position="919"/>
    </location>
</feature>
<dbReference type="InterPro" id="IPR036388">
    <property type="entry name" value="WH-like_DNA-bd_sf"/>
</dbReference>
<evidence type="ECO:0000256" key="2">
    <source>
        <dbReference type="ARBA" id="ARBA00001947"/>
    </source>
</evidence>
<dbReference type="RefSeq" id="WP_419188214.1">
    <property type="nucleotide sequence ID" value="NZ_CP036272.1"/>
</dbReference>
<evidence type="ECO:0000313" key="19">
    <source>
        <dbReference type="EMBL" id="QDT58991.1"/>
    </source>
</evidence>
<evidence type="ECO:0000256" key="1">
    <source>
        <dbReference type="ARBA" id="ARBA00001946"/>
    </source>
</evidence>
<organism evidence="19 20">
    <name type="scientific">Stieleria bergensis</name>
    <dbReference type="NCBI Taxonomy" id="2528025"/>
    <lineage>
        <taxon>Bacteria</taxon>
        <taxon>Pseudomonadati</taxon>
        <taxon>Planctomycetota</taxon>
        <taxon>Planctomycetia</taxon>
        <taxon>Pirellulales</taxon>
        <taxon>Pirellulaceae</taxon>
        <taxon>Stieleria</taxon>
    </lineage>
</organism>
<dbReference type="Gene3D" id="1.10.150.80">
    <property type="entry name" value="HRDC domain"/>
    <property type="match status" value="1"/>
</dbReference>
<dbReference type="InterPro" id="IPR002121">
    <property type="entry name" value="HRDC_dom"/>
</dbReference>
<dbReference type="SMART" id="SM00341">
    <property type="entry name" value="HRDC"/>
    <property type="match status" value="1"/>
</dbReference>
<comment type="cofactor">
    <cofactor evidence="1">
        <name>Mg(2+)</name>
        <dbReference type="ChEBI" id="CHEBI:18420"/>
    </cofactor>
</comment>
<evidence type="ECO:0000256" key="8">
    <source>
        <dbReference type="ARBA" id="ARBA00022840"/>
    </source>
</evidence>
<dbReference type="GO" id="GO:0006310">
    <property type="term" value="P:DNA recombination"/>
    <property type="evidence" value="ECO:0007669"/>
    <property type="project" value="InterPro"/>
</dbReference>
<dbReference type="NCBIfam" id="TIGR00614">
    <property type="entry name" value="recQ_fam"/>
    <property type="match status" value="1"/>
</dbReference>
<dbReference type="GO" id="GO:0046872">
    <property type="term" value="F:metal ion binding"/>
    <property type="evidence" value="ECO:0007669"/>
    <property type="project" value="UniProtKB-KW"/>
</dbReference>
<evidence type="ECO:0000259" key="18">
    <source>
        <dbReference type="PROSITE" id="PS51194"/>
    </source>
</evidence>
<dbReference type="PROSITE" id="PS50007">
    <property type="entry name" value="PIPLC_X_DOMAIN"/>
    <property type="match status" value="1"/>
</dbReference>
<evidence type="ECO:0000256" key="7">
    <source>
        <dbReference type="ARBA" id="ARBA00022806"/>
    </source>
</evidence>
<sequence>MNEMMVDPESLLPQFGLSDFRPGQRQVIDRLAAGDDVLCVMPTGGGKSLCYQLPALARPGTTLVVSPLIALMKDQVDGLKAQGIAAELINSTLTPAQQEQVMAAMAAGEYKLVYIAPERLRNGRFLEALGSAQVTLLAVDEAHCVSEWGHDFRPDYARLGQVRKRYLPSVQTIALTATATPMVRDDVCQLLQLDDPKVFVTGFARTNLRFGVTQCKTDSDKQEALVRYIAKQQGAGIIYAATRKACEEIGHLLPGLTKRKVGVYHGGMDSEHRRQVQEQFMGGDLDAIVATNAFGMGIDKSNIRYVAHYNMPGTLEAYYQEAGRAGRDGGDSDCRMFFAYQDRYIQGFFIENRYPSKEVVKEVYEFLLSRPEDPIELTLEQVRRAIDADSTEAIGTAETLLSKADVLRRLDSSSNQMILRIDHEHPDVVSFLPKSSKLRRRVLGVIQELVGKRRFDDVYVRPQRLMDKAEVSREQLSRVLRELKRLQCFDYVPPFRGRAVHVVRRDLKFHQLDIDFEELARRKAAEFAKLDAVIGFARSGGCRQKVILDYFGDPAASDCKRCDRCVPEEASSTGTALWKKELNERQVDNLFRGLRVILSGITRMHGRFGISLVAQMLSGSNNKKVMQWKLNRLSTYGLLSGLKQSQLSKILTTMIEHGLVVQKEVDQRRPTVEISELGKSVMHLQTPLPNSFLLPRPLAYGLAAAAAHIESGDVSTAERPAEDVSDPEQRQVVQPTVTDTSSPAVEQSSPTLDSIQQDQADPNADDADKGVVNVTLEALISPEQQLLTEARDALKRWRRRASAAHGLPAFRVLSNATIDRLAELRPKASSELEVIKGIGPATLEQFGYDILEVIQKVVEQQGDEAAASSSPPPEQPSANEPPANEPPPDQPPPDQPSANEPSAAEALTSEALPAETPFAAVDEAVLEAVQQPDAAVETDSELGDDDQAYWTWRLFSEGYQLEEVVQVRRLTVQQVFDHLRAAEASGREVQSHWRR</sequence>
<reference evidence="19 20" key="1">
    <citation type="submission" date="2019-02" db="EMBL/GenBank/DDBJ databases">
        <title>Deep-cultivation of Planctomycetes and their phenomic and genomic characterization uncovers novel biology.</title>
        <authorList>
            <person name="Wiegand S."/>
            <person name="Jogler M."/>
            <person name="Boedeker C."/>
            <person name="Pinto D."/>
            <person name="Vollmers J."/>
            <person name="Rivas-Marin E."/>
            <person name="Kohn T."/>
            <person name="Peeters S.H."/>
            <person name="Heuer A."/>
            <person name="Rast P."/>
            <person name="Oberbeckmann S."/>
            <person name="Bunk B."/>
            <person name="Jeske O."/>
            <person name="Meyerdierks A."/>
            <person name="Storesund J.E."/>
            <person name="Kallscheuer N."/>
            <person name="Luecker S."/>
            <person name="Lage O.M."/>
            <person name="Pohl T."/>
            <person name="Merkel B.J."/>
            <person name="Hornburger P."/>
            <person name="Mueller R.-W."/>
            <person name="Bruemmer F."/>
            <person name="Labrenz M."/>
            <person name="Spormann A.M."/>
            <person name="Op den Camp H."/>
            <person name="Overmann J."/>
            <person name="Amann R."/>
            <person name="Jetten M.S.M."/>
            <person name="Mascher T."/>
            <person name="Medema M.H."/>
            <person name="Devos D.P."/>
            <person name="Kaster A.-K."/>
            <person name="Ovreas L."/>
            <person name="Rohde M."/>
            <person name="Galperin M.Y."/>
            <person name="Jogler C."/>
        </authorList>
    </citation>
    <scope>NUCLEOTIDE SEQUENCE [LARGE SCALE GENOMIC DNA]</scope>
    <source>
        <strain evidence="19 20">SV_7m_r</strain>
    </source>
</reference>
<dbReference type="CDD" id="cd17920">
    <property type="entry name" value="DEXHc_RecQ"/>
    <property type="match status" value="1"/>
</dbReference>
<evidence type="ECO:0000259" key="16">
    <source>
        <dbReference type="PROSITE" id="PS50967"/>
    </source>
</evidence>
<gene>
    <name evidence="19" type="primary">recQ_1</name>
    <name evidence="19" type="ORF">SV7mr_14950</name>
</gene>
<dbReference type="GO" id="GO:0003677">
    <property type="term" value="F:DNA binding"/>
    <property type="evidence" value="ECO:0007669"/>
    <property type="project" value="UniProtKB-KW"/>
</dbReference>
<protein>
    <recommendedName>
        <fullName evidence="13">ATP-dependent DNA helicase RecQ</fullName>
        <ecNumber evidence="12">5.6.2.4</ecNumber>
    </recommendedName>
    <alternativeName>
        <fullName evidence="14">DNA 3'-5' helicase RecQ</fullName>
    </alternativeName>
</protein>
<dbReference type="GO" id="GO:0043590">
    <property type="term" value="C:bacterial nucleoid"/>
    <property type="evidence" value="ECO:0007669"/>
    <property type="project" value="TreeGrafter"/>
</dbReference>
<dbReference type="GO" id="GO:0006281">
    <property type="term" value="P:DNA repair"/>
    <property type="evidence" value="ECO:0007669"/>
    <property type="project" value="InterPro"/>
</dbReference>
<dbReference type="SMART" id="SM00490">
    <property type="entry name" value="HELICc"/>
    <property type="match status" value="1"/>
</dbReference>
<evidence type="ECO:0000256" key="12">
    <source>
        <dbReference type="ARBA" id="ARBA00034808"/>
    </source>
</evidence>
<dbReference type="InterPro" id="IPR036390">
    <property type="entry name" value="WH_DNA-bd_sf"/>
</dbReference>
<evidence type="ECO:0000256" key="3">
    <source>
        <dbReference type="ARBA" id="ARBA00005446"/>
    </source>
</evidence>
<dbReference type="InterPro" id="IPR011545">
    <property type="entry name" value="DEAD/DEAH_box_helicase_dom"/>
</dbReference>
<dbReference type="FunFam" id="3.40.50.300:FF:000296">
    <property type="entry name" value="ATP-dependent DNA helicase RecQ"/>
    <property type="match status" value="1"/>
</dbReference>
<dbReference type="Gene3D" id="1.10.10.10">
    <property type="entry name" value="Winged helix-like DNA-binding domain superfamily/Winged helix DNA-binding domain"/>
    <property type="match status" value="1"/>
</dbReference>
<feature type="region of interest" description="Disordered" evidence="15">
    <location>
        <begin position="713"/>
        <end position="767"/>
    </location>
</feature>
<keyword evidence="10" id="KW-0413">Isomerase</keyword>
<keyword evidence="6 19" id="KW-0378">Hydrolase</keyword>